<dbReference type="PANTHER" id="PTHR14222:SF1">
    <property type="entry name" value="CONDENSIN-2 COMPLEX SUBUNIT D3"/>
    <property type="match status" value="1"/>
</dbReference>
<dbReference type="STRING" id="6412.T1FR75"/>
<dbReference type="CTD" id="20211322"/>
<dbReference type="eggNOG" id="KOG0413">
    <property type="taxonomic scope" value="Eukaryota"/>
</dbReference>
<feature type="compositionally biased region" description="Low complexity" evidence="1">
    <location>
        <begin position="291"/>
        <end position="300"/>
    </location>
</feature>
<reference evidence="4" key="1">
    <citation type="submission" date="2012-12" db="EMBL/GenBank/DDBJ databases">
        <authorList>
            <person name="Hellsten U."/>
            <person name="Grimwood J."/>
            <person name="Chapman J.A."/>
            <person name="Shapiro H."/>
            <person name="Aerts A."/>
            <person name="Otillar R.P."/>
            <person name="Terry A.Y."/>
            <person name="Boore J.L."/>
            <person name="Simakov O."/>
            <person name="Marletaz F."/>
            <person name="Cho S.-J."/>
            <person name="Edsinger-Gonzales E."/>
            <person name="Havlak P."/>
            <person name="Kuo D.-H."/>
            <person name="Larsson T."/>
            <person name="Lv J."/>
            <person name="Arendt D."/>
            <person name="Savage R."/>
            <person name="Osoegawa K."/>
            <person name="de Jong P."/>
            <person name="Lindberg D.R."/>
            <person name="Seaver E.C."/>
            <person name="Weisblat D.A."/>
            <person name="Putnam N.H."/>
            <person name="Grigoriev I.V."/>
            <person name="Rokhsar D.S."/>
        </authorList>
    </citation>
    <scope>NUCLEOTIDE SEQUENCE</scope>
</reference>
<dbReference type="HOGENOM" id="CLU_673159_0_0_1"/>
<evidence type="ECO:0000256" key="1">
    <source>
        <dbReference type="SAM" id="MobiDB-lite"/>
    </source>
</evidence>
<keyword evidence="4" id="KW-1185">Reference proteome</keyword>
<dbReference type="Proteomes" id="UP000015101">
    <property type="component" value="Unassembled WGS sequence"/>
</dbReference>
<feature type="compositionally biased region" description="Polar residues" evidence="1">
    <location>
        <begin position="301"/>
        <end position="329"/>
    </location>
</feature>
<dbReference type="InParanoid" id="T1FR75"/>
<dbReference type="AlphaFoldDB" id="T1FR75"/>
<gene>
    <name evidence="3" type="primary">20211322</name>
    <name evidence="2" type="ORF">HELRODRAFT_189616</name>
</gene>
<proteinExistence type="predicted"/>
<dbReference type="RefSeq" id="XP_009029085.1">
    <property type="nucleotide sequence ID" value="XM_009030837.1"/>
</dbReference>
<dbReference type="KEGG" id="hro:HELRODRAFT_189616"/>
<name>T1FR75_HELRO</name>
<organism evidence="3 4">
    <name type="scientific">Helobdella robusta</name>
    <name type="common">Californian leech</name>
    <dbReference type="NCBI Taxonomy" id="6412"/>
    <lineage>
        <taxon>Eukaryota</taxon>
        <taxon>Metazoa</taxon>
        <taxon>Spiralia</taxon>
        <taxon>Lophotrochozoa</taxon>
        <taxon>Annelida</taxon>
        <taxon>Clitellata</taxon>
        <taxon>Hirudinea</taxon>
        <taxon>Rhynchobdellida</taxon>
        <taxon>Glossiphoniidae</taxon>
        <taxon>Helobdella</taxon>
    </lineage>
</organism>
<evidence type="ECO:0008006" key="5">
    <source>
        <dbReference type="Google" id="ProtNLM"/>
    </source>
</evidence>
<dbReference type="EMBL" id="KB097639">
    <property type="protein sequence ID" value="ESN92785.1"/>
    <property type="molecule type" value="Genomic_DNA"/>
</dbReference>
<dbReference type="InterPro" id="IPR026971">
    <property type="entry name" value="CND1/NCAPD3"/>
</dbReference>
<dbReference type="EnsemblMetazoa" id="HelroT189616">
    <property type="protein sequence ID" value="HelroP189616"/>
    <property type="gene ID" value="HelroG189616"/>
</dbReference>
<protein>
    <recommendedName>
        <fullName evidence="5">Condensin complex subunit 1 C-terminal domain-containing protein</fullName>
    </recommendedName>
</protein>
<dbReference type="EMBL" id="AMQM01001876">
    <property type="status" value="NOT_ANNOTATED_CDS"/>
    <property type="molecule type" value="Genomic_DNA"/>
</dbReference>
<dbReference type="PANTHER" id="PTHR14222">
    <property type="entry name" value="CONDENSIN"/>
    <property type="match status" value="1"/>
</dbReference>
<evidence type="ECO:0000313" key="2">
    <source>
        <dbReference type="EMBL" id="ESN92785.1"/>
    </source>
</evidence>
<reference evidence="3" key="3">
    <citation type="submission" date="2015-06" db="UniProtKB">
        <authorList>
            <consortium name="EnsemblMetazoa"/>
        </authorList>
    </citation>
    <scope>IDENTIFICATION</scope>
</reference>
<evidence type="ECO:0000313" key="4">
    <source>
        <dbReference type="Proteomes" id="UP000015101"/>
    </source>
</evidence>
<reference evidence="2 4" key="2">
    <citation type="journal article" date="2013" name="Nature">
        <title>Insights into bilaterian evolution from three spiralian genomes.</title>
        <authorList>
            <person name="Simakov O."/>
            <person name="Marletaz F."/>
            <person name="Cho S.J."/>
            <person name="Edsinger-Gonzales E."/>
            <person name="Havlak P."/>
            <person name="Hellsten U."/>
            <person name="Kuo D.H."/>
            <person name="Larsson T."/>
            <person name="Lv J."/>
            <person name="Arendt D."/>
            <person name="Savage R."/>
            <person name="Osoegawa K."/>
            <person name="de Jong P."/>
            <person name="Grimwood J."/>
            <person name="Chapman J.A."/>
            <person name="Shapiro H."/>
            <person name="Aerts A."/>
            <person name="Otillar R.P."/>
            <person name="Terry A.Y."/>
            <person name="Boore J.L."/>
            <person name="Grigoriev I.V."/>
            <person name="Lindberg D.R."/>
            <person name="Seaver E.C."/>
            <person name="Weisblat D.A."/>
            <person name="Putnam N.H."/>
            <person name="Rokhsar D.S."/>
        </authorList>
    </citation>
    <scope>NUCLEOTIDE SEQUENCE</scope>
</reference>
<dbReference type="GeneID" id="20211322"/>
<dbReference type="OrthoDB" id="10263978at2759"/>
<dbReference type="GO" id="GO:0007076">
    <property type="term" value="P:mitotic chromosome condensation"/>
    <property type="evidence" value="ECO:0007669"/>
    <property type="project" value="InterPro"/>
</dbReference>
<feature type="region of interest" description="Disordered" evidence="1">
    <location>
        <begin position="291"/>
        <end position="354"/>
    </location>
</feature>
<accession>T1FR75</accession>
<sequence length="409" mass="46841">MLKRVACLALRSVLNKKLENLYVQHFVESIFYFNAYYKSNTFNRQVENEEQEKKFVLPGKTNEAKRRELYEMMLQNMNDSHKFQCLQKMINEVLLSFVDQLITLDDRSSDVMSDVLHCLSSKDIKLQVLRTSGTDEEDPHDDVIVAAQNVAKKRFVSQVMKKTVMEATVPVLVSLKQLLESRKSAMLRDLMKYFIILVKEYKPEVEAALATNLHLQKELSYAMKRFEMDEESWMKKRLQPVKEGSSSLSSLPVTPSLKNKKKRAMPLAVQAVINSARTVLSRSLLNVSNQSLNQSSNESSPKVTSNQNMPSCSSTDRSHASPQTSSPTNEHPLPDIKRFAHHSSNTPTHITKGRCPMRAISTPAEALLSLERMQFKKELVPSDSEISRTFEKRQLDWYIKTRGMSNRDC</sequence>
<evidence type="ECO:0000313" key="3">
    <source>
        <dbReference type="EnsemblMetazoa" id="HelroP189616"/>
    </source>
</evidence>
<dbReference type="OMA" id="MHMEKES"/>